<dbReference type="AlphaFoldDB" id="A0A2I1DJU7"/>
<evidence type="ECO:0000313" key="2">
    <source>
        <dbReference type="Proteomes" id="UP000234329"/>
    </source>
</evidence>
<reference evidence="1 2" key="1">
    <citation type="submission" date="2017-03" db="EMBL/GenBank/DDBJ databases">
        <title>Draft genime sequence of the acidophilic sulfur-oxidizing bacterium Acidithiobacillus sp. SH, isolated from seawater.</title>
        <authorList>
            <person name="Sharmin S."/>
            <person name="Tokuhisa M."/>
            <person name="Kanao T."/>
            <person name="Kamimura K."/>
        </authorList>
    </citation>
    <scope>NUCLEOTIDE SEQUENCE [LARGE SCALE GENOMIC DNA]</scope>
    <source>
        <strain evidence="1 2">SH</strain>
    </source>
</reference>
<sequence length="121" mass="13176">MLKFERDDTKAQANLAKHGVSFEEAASVSGDPLALTSPTRIIRSTRNDGWPSVSHRHQRISRGAAWVAIARPTRHSSRPAELERWMPLRGYAPLVPPLPFGQSVTVGVALNCAPLAASNIQ</sequence>
<dbReference type="Proteomes" id="UP000234329">
    <property type="component" value="Unassembled WGS sequence"/>
</dbReference>
<name>A0A2I1DJU7_9PROT</name>
<protein>
    <submittedName>
        <fullName evidence="1">Uncharacterized protein</fullName>
    </submittedName>
</protein>
<accession>A0A2I1DJU7</accession>
<organism evidence="1 2">
    <name type="scientific">Acidithiobacillus marinus</name>
    <dbReference type="NCBI Taxonomy" id="187490"/>
    <lineage>
        <taxon>Bacteria</taxon>
        <taxon>Pseudomonadati</taxon>
        <taxon>Pseudomonadota</taxon>
        <taxon>Acidithiobacillia</taxon>
        <taxon>Acidithiobacillales</taxon>
        <taxon>Acidithiobacillaceae</taxon>
        <taxon>Acidithiobacillus</taxon>
    </lineage>
</organism>
<proteinExistence type="predicted"/>
<dbReference type="InParanoid" id="A0A2I1DJU7"/>
<gene>
    <name evidence="1" type="ORF">B1757_11330</name>
</gene>
<dbReference type="EMBL" id="MXAV01000042">
    <property type="protein sequence ID" value="PKY10149.1"/>
    <property type="molecule type" value="Genomic_DNA"/>
</dbReference>
<dbReference type="OrthoDB" id="9802417at2"/>
<keyword evidence="2" id="KW-1185">Reference proteome</keyword>
<comment type="caution">
    <text evidence="1">The sequence shown here is derived from an EMBL/GenBank/DDBJ whole genome shotgun (WGS) entry which is preliminary data.</text>
</comment>
<dbReference type="InterPro" id="IPR038573">
    <property type="entry name" value="BrnT_sf"/>
</dbReference>
<evidence type="ECO:0000313" key="1">
    <source>
        <dbReference type="EMBL" id="PKY10149.1"/>
    </source>
</evidence>
<dbReference type="Gene3D" id="3.10.450.530">
    <property type="entry name" value="Ribonuclease toxin, BrnT, of type II toxin-antitoxin system"/>
    <property type="match status" value="1"/>
</dbReference>